<reference evidence="4" key="1">
    <citation type="submission" date="2023-02" db="EMBL/GenBank/DDBJ databases">
        <title>Genome of toxic invasive species Heracleum sosnowskyi carries increased number of genes despite the absence of recent whole-genome duplications.</title>
        <authorList>
            <person name="Schelkunov M."/>
            <person name="Shtratnikova V."/>
            <person name="Makarenko M."/>
            <person name="Klepikova A."/>
            <person name="Omelchenko D."/>
            <person name="Novikova G."/>
            <person name="Obukhova E."/>
            <person name="Bogdanov V."/>
            <person name="Penin A."/>
            <person name="Logacheva M."/>
        </authorList>
    </citation>
    <scope>NUCLEOTIDE SEQUENCE</scope>
    <source>
        <strain evidence="4">Hsosn_3</strain>
        <tissue evidence="4">Leaf</tissue>
    </source>
</reference>
<evidence type="ECO:0000256" key="1">
    <source>
        <dbReference type="SAM" id="Coils"/>
    </source>
</evidence>
<feature type="domain" description="G protein gamma" evidence="3">
    <location>
        <begin position="34"/>
        <end position="104"/>
    </location>
</feature>
<dbReference type="SMART" id="SM01224">
    <property type="entry name" value="G_gamma"/>
    <property type="match status" value="1"/>
</dbReference>
<organism evidence="4 5">
    <name type="scientific">Heracleum sosnowskyi</name>
    <dbReference type="NCBI Taxonomy" id="360622"/>
    <lineage>
        <taxon>Eukaryota</taxon>
        <taxon>Viridiplantae</taxon>
        <taxon>Streptophyta</taxon>
        <taxon>Embryophyta</taxon>
        <taxon>Tracheophyta</taxon>
        <taxon>Spermatophyta</taxon>
        <taxon>Magnoliopsida</taxon>
        <taxon>eudicotyledons</taxon>
        <taxon>Gunneridae</taxon>
        <taxon>Pentapetalae</taxon>
        <taxon>asterids</taxon>
        <taxon>campanulids</taxon>
        <taxon>Apiales</taxon>
        <taxon>Apiaceae</taxon>
        <taxon>Apioideae</taxon>
        <taxon>apioid superclade</taxon>
        <taxon>Tordylieae</taxon>
        <taxon>Tordyliinae</taxon>
        <taxon>Heracleum</taxon>
    </lineage>
</organism>
<feature type="coiled-coil region" evidence="1">
    <location>
        <begin position="31"/>
        <end position="58"/>
    </location>
</feature>
<evidence type="ECO:0000313" key="4">
    <source>
        <dbReference type="EMBL" id="KAK1377845.1"/>
    </source>
</evidence>
<dbReference type="AlphaFoldDB" id="A0AAD8I5E8"/>
<evidence type="ECO:0000256" key="2">
    <source>
        <dbReference type="SAM" id="MobiDB-lite"/>
    </source>
</evidence>
<accession>A0AAD8I5E8</accession>
<keyword evidence="5" id="KW-1185">Reference proteome</keyword>
<dbReference type="GO" id="GO:0007186">
    <property type="term" value="P:G protein-coupled receptor signaling pathway"/>
    <property type="evidence" value="ECO:0007669"/>
    <property type="project" value="InterPro"/>
</dbReference>
<reference evidence="4" key="2">
    <citation type="submission" date="2023-05" db="EMBL/GenBank/DDBJ databases">
        <authorList>
            <person name="Schelkunov M.I."/>
        </authorList>
    </citation>
    <scope>NUCLEOTIDE SEQUENCE</scope>
    <source>
        <strain evidence="4">Hsosn_3</strain>
        <tissue evidence="4">Leaf</tissue>
    </source>
</reference>
<evidence type="ECO:0000259" key="3">
    <source>
        <dbReference type="SMART" id="SM01224"/>
    </source>
</evidence>
<gene>
    <name evidence="4" type="ORF">POM88_024589</name>
</gene>
<dbReference type="PANTHER" id="PTHR32378:SF10">
    <property type="entry name" value="GUANINE NUCLEOTIDE-BINDING PROTEIN SUBUNIT GAMMA 3"/>
    <property type="match status" value="1"/>
</dbReference>
<name>A0AAD8I5E8_9APIA</name>
<feature type="region of interest" description="Disordered" evidence="2">
    <location>
        <begin position="1"/>
        <end position="26"/>
    </location>
</feature>
<evidence type="ECO:0000313" key="5">
    <source>
        <dbReference type="Proteomes" id="UP001237642"/>
    </source>
</evidence>
<proteinExistence type="predicted"/>
<dbReference type="Pfam" id="PF00631">
    <property type="entry name" value="G-gamma"/>
    <property type="match status" value="1"/>
</dbReference>
<sequence>MEGAKRETSTVPSLPPPLPKSPPPYPDLYGKRRELARVQMLEREIGFLEEELKTVGRIQPASHSCKEVADFVMANSDPLVTKSRKIRRSRRFWKWLCGKSCFNLSWIVQVAQLARVAQVAQLAQVAQHPAGHAAAGRAPAFNALKRAHAAIVVNAKVLLAQIARALALVHAASAAHAVVDQDVRRYHDALV</sequence>
<dbReference type="Proteomes" id="UP001237642">
    <property type="component" value="Unassembled WGS sequence"/>
</dbReference>
<dbReference type="EMBL" id="JAUIZM010000006">
    <property type="protein sequence ID" value="KAK1377845.1"/>
    <property type="molecule type" value="Genomic_DNA"/>
</dbReference>
<comment type="caution">
    <text evidence="4">The sequence shown here is derived from an EMBL/GenBank/DDBJ whole genome shotgun (WGS) entry which is preliminary data.</text>
</comment>
<protein>
    <submittedName>
        <fullName evidence="4">G protein gamma domain-containing protein</fullName>
    </submittedName>
</protein>
<dbReference type="InterPro" id="IPR015898">
    <property type="entry name" value="G-protein_gamma-like_dom"/>
</dbReference>
<keyword evidence="1" id="KW-0175">Coiled coil</keyword>
<dbReference type="PANTHER" id="PTHR32378">
    <property type="entry name" value="GUANINE NUCLEOTIDE-BINDING PROTEIN SUBUNIT GAMMA 3"/>
    <property type="match status" value="1"/>
</dbReference>
<feature type="compositionally biased region" description="Pro residues" evidence="2">
    <location>
        <begin position="13"/>
        <end position="26"/>
    </location>
</feature>
<dbReference type="InterPro" id="IPR055305">
    <property type="entry name" value="GG3-like"/>
</dbReference>